<comment type="caution">
    <text evidence="6">The sequence shown here is derived from an EMBL/GenBank/DDBJ whole genome shotgun (WGS) entry which is preliminary data.</text>
</comment>
<dbReference type="InterPro" id="IPR011992">
    <property type="entry name" value="EF-hand-dom_pair"/>
</dbReference>
<evidence type="ECO:0000256" key="3">
    <source>
        <dbReference type="ARBA" id="ARBA00022837"/>
    </source>
</evidence>
<dbReference type="FunFam" id="1.10.238.10:FF:000003">
    <property type="entry name" value="Calmodulin A"/>
    <property type="match status" value="2"/>
</dbReference>
<dbReference type="GO" id="GO:0005509">
    <property type="term" value="F:calcium ion binding"/>
    <property type="evidence" value="ECO:0007669"/>
    <property type="project" value="InterPro"/>
</dbReference>
<gene>
    <name evidence="6" type="ORF">L1049_025160</name>
</gene>
<dbReference type="Gene3D" id="1.10.238.10">
    <property type="entry name" value="EF-hand"/>
    <property type="match status" value="2"/>
</dbReference>
<reference evidence="6 7" key="1">
    <citation type="journal article" date="2024" name="Plant J.">
        <title>Genome sequences and population genomics reveal climatic adaptation and genomic divergence between two closely related sweetgum species.</title>
        <authorList>
            <person name="Xu W.Q."/>
            <person name="Ren C.Q."/>
            <person name="Zhang X.Y."/>
            <person name="Comes H.P."/>
            <person name="Liu X.H."/>
            <person name="Li Y.G."/>
            <person name="Kettle C.J."/>
            <person name="Jalonen R."/>
            <person name="Gaisberger H."/>
            <person name="Ma Y.Z."/>
            <person name="Qiu Y.X."/>
        </authorList>
    </citation>
    <scope>NUCLEOTIDE SEQUENCE [LARGE SCALE GENOMIC DNA]</scope>
    <source>
        <strain evidence="6">Hangzhou</strain>
    </source>
</reference>
<feature type="domain" description="EF-hand" evidence="5">
    <location>
        <begin position="93"/>
        <end position="128"/>
    </location>
</feature>
<dbReference type="Pfam" id="PF13499">
    <property type="entry name" value="EF-hand_7"/>
    <property type="match status" value="1"/>
</dbReference>
<proteinExistence type="predicted"/>
<evidence type="ECO:0000313" key="6">
    <source>
        <dbReference type="EMBL" id="KAK9285958.1"/>
    </source>
</evidence>
<dbReference type="InterPro" id="IPR002048">
    <property type="entry name" value="EF_hand_dom"/>
</dbReference>
<sequence>MAADNIPKSSKWFSNKSLNVSFQRFEPTPSARFSSSPPRSSPPRSPTSSTLAPKLANSEDELKDVFRCFDGNGDGKISALELRKYFASIGEFMSHEEAQGMIDDFDTDKDGLLDFTDFVRVMKRKDGDEDLRLAFEMFEVKKGSGCITPKGLQRMLKRLGDKRSYEDCVAMIQAFDIDGNGVLDFQEFRQMMS</sequence>
<dbReference type="SUPFAM" id="SSF47473">
    <property type="entry name" value="EF-hand"/>
    <property type="match status" value="1"/>
</dbReference>
<evidence type="ECO:0000313" key="7">
    <source>
        <dbReference type="Proteomes" id="UP001415857"/>
    </source>
</evidence>
<name>A0AAP0RWW9_LIQFO</name>
<dbReference type="AlphaFoldDB" id="A0AAP0RWW9"/>
<dbReference type="PROSITE" id="PS50222">
    <property type="entry name" value="EF_HAND_2"/>
    <property type="match status" value="3"/>
</dbReference>
<keyword evidence="3" id="KW-0106">Calcium</keyword>
<dbReference type="SMART" id="SM00054">
    <property type="entry name" value="EFh"/>
    <property type="match status" value="3"/>
</dbReference>
<protein>
    <recommendedName>
        <fullName evidence="5">EF-hand domain-containing protein</fullName>
    </recommendedName>
</protein>
<feature type="domain" description="EF-hand" evidence="5">
    <location>
        <begin position="57"/>
        <end position="92"/>
    </location>
</feature>
<feature type="region of interest" description="Disordered" evidence="4">
    <location>
        <begin position="27"/>
        <end position="54"/>
    </location>
</feature>
<evidence type="ECO:0000256" key="1">
    <source>
        <dbReference type="ARBA" id="ARBA00022723"/>
    </source>
</evidence>
<dbReference type="Proteomes" id="UP001415857">
    <property type="component" value="Unassembled WGS sequence"/>
</dbReference>
<dbReference type="PANTHER" id="PTHR10891">
    <property type="entry name" value="EF-HAND CALCIUM-BINDING DOMAIN CONTAINING PROTEIN"/>
    <property type="match status" value="1"/>
</dbReference>
<accession>A0AAP0RWW9</accession>
<keyword evidence="1" id="KW-0479">Metal-binding</keyword>
<keyword evidence="7" id="KW-1185">Reference proteome</keyword>
<dbReference type="EMBL" id="JBBPBK010000005">
    <property type="protein sequence ID" value="KAK9285958.1"/>
    <property type="molecule type" value="Genomic_DNA"/>
</dbReference>
<dbReference type="PROSITE" id="PS00018">
    <property type="entry name" value="EF_HAND_1"/>
    <property type="match status" value="3"/>
</dbReference>
<keyword evidence="2" id="KW-0677">Repeat</keyword>
<feature type="compositionally biased region" description="Low complexity" evidence="4">
    <location>
        <begin position="27"/>
        <end position="38"/>
    </location>
</feature>
<evidence type="ECO:0000256" key="4">
    <source>
        <dbReference type="SAM" id="MobiDB-lite"/>
    </source>
</evidence>
<evidence type="ECO:0000259" key="5">
    <source>
        <dbReference type="PROSITE" id="PS50222"/>
    </source>
</evidence>
<organism evidence="6 7">
    <name type="scientific">Liquidambar formosana</name>
    <name type="common">Formosan gum</name>
    <dbReference type="NCBI Taxonomy" id="63359"/>
    <lineage>
        <taxon>Eukaryota</taxon>
        <taxon>Viridiplantae</taxon>
        <taxon>Streptophyta</taxon>
        <taxon>Embryophyta</taxon>
        <taxon>Tracheophyta</taxon>
        <taxon>Spermatophyta</taxon>
        <taxon>Magnoliopsida</taxon>
        <taxon>eudicotyledons</taxon>
        <taxon>Gunneridae</taxon>
        <taxon>Pentapetalae</taxon>
        <taxon>Saxifragales</taxon>
        <taxon>Altingiaceae</taxon>
        <taxon>Liquidambar</taxon>
    </lineage>
</organism>
<dbReference type="InterPro" id="IPR018247">
    <property type="entry name" value="EF_Hand_1_Ca_BS"/>
</dbReference>
<evidence type="ECO:0000256" key="2">
    <source>
        <dbReference type="ARBA" id="ARBA00022737"/>
    </source>
</evidence>
<dbReference type="Pfam" id="PF13833">
    <property type="entry name" value="EF-hand_8"/>
    <property type="match status" value="1"/>
</dbReference>
<feature type="domain" description="EF-hand" evidence="5">
    <location>
        <begin position="163"/>
        <end position="193"/>
    </location>
</feature>
<dbReference type="InterPro" id="IPR039647">
    <property type="entry name" value="EF_hand_pair_protein_CML-like"/>
</dbReference>
<dbReference type="CDD" id="cd00051">
    <property type="entry name" value="EFh"/>
    <property type="match status" value="2"/>
</dbReference>